<feature type="compositionally biased region" description="Low complexity" evidence="1">
    <location>
        <begin position="92"/>
        <end position="111"/>
    </location>
</feature>
<keyword evidence="2" id="KW-1133">Transmembrane helix</keyword>
<feature type="transmembrane region" description="Helical" evidence="2">
    <location>
        <begin position="6"/>
        <end position="24"/>
    </location>
</feature>
<dbReference type="Proteomes" id="UP000823616">
    <property type="component" value="Unassembled WGS sequence"/>
</dbReference>
<evidence type="ECO:0000256" key="1">
    <source>
        <dbReference type="SAM" id="MobiDB-lite"/>
    </source>
</evidence>
<name>A0A9D9EQ75_9SPIR</name>
<dbReference type="AlphaFoldDB" id="A0A9D9EQ75"/>
<feature type="region of interest" description="Disordered" evidence="1">
    <location>
        <begin position="139"/>
        <end position="159"/>
    </location>
</feature>
<evidence type="ECO:0000256" key="2">
    <source>
        <dbReference type="SAM" id="Phobius"/>
    </source>
</evidence>
<reference evidence="3" key="2">
    <citation type="journal article" date="2021" name="PeerJ">
        <title>Extensive microbial diversity within the chicken gut microbiome revealed by metagenomics and culture.</title>
        <authorList>
            <person name="Gilroy R."/>
            <person name="Ravi A."/>
            <person name="Getino M."/>
            <person name="Pursley I."/>
            <person name="Horton D.L."/>
            <person name="Alikhan N.F."/>
            <person name="Baker D."/>
            <person name="Gharbi K."/>
            <person name="Hall N."/>
            <person name="Watson M."/>
            <person name="Adriaenssens E.M."/>
            <person name="Foster-Nyarko E."/>
            <person name="Jarju S."/>
            <person name="Secka A."/>
            <person name="Antonio M."/>
            <person name="Oren A."/>
            <person name="Chaudhuri R.R."/>
            <person name="La Ragione R."/>
            <person name="Hildebrand F."/>
            <person name="Pallen M.J."/>
        </authorList>
    </citation>
    <scope>NUCLEOTIDE SEQUENCE</scope>
    <source>
        <strain evidence="3">B3-4054</strain>
    </source>
</reference>
<dbReference type="EMBL" id="JADIMS010000115">
    <property type="protein sequence ID" value="MBO8450695.1"/>
    <property type="molecule type" value="Genomic_DNA"/>
</dbReference>
<comment type="caution">
    <text evidence="3">The sequence shown here is derived from an EMBL/GenBank/DDBJ whole genome shotgun (WGS) entry which is preliminary data.</text>
</comment>
<gene>
    <name evidence="3" type="ORF">IAA96_06280</name>
</gene>
<evidence type="ECO:0000313" key="3">
    <source>
        <dbReference type="EMBL" id="MBO8450695.1"/>
    </source>
</evidence>
<evidence type="ECO:0000313" key="4">
    <source>
        <dbReference type="Proteomes" id="UP000823616"/>
    </source>
</evidence>
<feature type="region of interest" description="Disordered" evidence="1">
    <location>
        <begin position="92"/>
        <end position="125"/>
    </location>
</feature>
<accession>A0A9D9EQ75</accession>
<proteinExistence type="predicted"/>
<keyword evidence="2" id="KW-0812">Transmembrane</keyword>
<sequence length="196" mass="21094">MEILILLTIVNVALCAGFFLFLRFRFSPRRLLQDVEKELDLLYKDLQQEVDTDISLIEDRSASLRKLIATADKRILLAASEIEKRNRAAAFSASGESAENPSAASSGSGPSAPAPAPAPSGGSVSGVYTRRAILEKAAGLSRTDGSPSAGGKRITPEMSPRERVLMLARKDISPDAIASLLSLPRSEVEMILDLER</sequence>
<organism evidence="3 4">
    <name type="scientific">Candidatus Avitreponema avistercoris</name>
    <dbReference type="NCBI Taxonomy" id="2840705"/>
    <lineage>
        <taxon>Bacteria</taxon>
        <taxon>Pseudomonadati</taxon>
        <taxon>Spirochaetota</taxon>
        <taxon>Spirochaetia</taxon>
        <taxon>Spirochaetales</taxon>
        <taxon>Candidatus Avitreponema</taxon>
    </lineage>
</organism>
<reference evidence="3" key="1">
    <citation type="submission" date="2020-10" db="EMBL/GenBank/DDBJ databases">
        <authorList>
            <person name="Gilroy R."/>
        </authorList>
    </citation>
    <scope>NUCLEOTIDE SEQUENCE</scope>
    <source>
        <strain evidence="3">B3-4054</strain>
    </source>
</reference>
<keyword evidence="2" id="KW-0472">Membrane</keyword>
<protein>
    <submittedName>
        <fullName evidence="3">Uncharacterized protein</fullName>
    </submittedName>
</protein>